<accession>A0A6H9X9U1</accession>
<dbReference type="GeneID" id="84573794"/>
<dbReference type="EMBL" id="UARK01000005">
    <property type="protein sequence ID" value="SPW28188.1"/>
    <property type="molecule type" value="Genomic_DNA"/>
</dbReference>
<gene>
    <name evidence="3" type="ORF">NCTC10254_01220</name>
</gene>
<dbReference type="AlphaFoldDB" id="A0A6H9X9U1"/>
<evidence type="ECO:0000256" key="2">
    <source>
        <dbReference type="SAM" id="SignalP"/>
    </source>
</evidence>
<dbReference type="RefSeq" id="WP_005524987.1">
    <property type="nucleotide sequence ID" value="NZ_CAUQUT010000004.1"/>
</dbReference>
<dbReference type="Proteomes" id="UP000249886">
    <property type="component" value="Unassembled WGS sequence"/>
</dbReference>
<evidence type="ECO:0000313" key="4">
    <source>
        <dbReference type="Proteomes" id="UP000249886"/>
    </source>
</evidence>
<feature type="region of interest" description="Disordered" evidence="1">
    <location>
        <begin position="233"/>
        <end position="272"/>
    </location>
</feature>
<feature type="compositionally biased region" description="Polar residues" evidence="1">
    <location>
        <begin position="28"/>
        <end position="38"/>
    </location>
</feature>
<feature type="chain" id="PRO_5043215292" evidence="2">
    <location>
        <begin position="25"/>
        <end position="444"/>
    </location>
</feature>
<feature type="region of interest" description="Disordered" evidence="1">
    <location>
        <begin position="28"/>
        <end position="68"/>
    </location>
</feature>
<feature type="compositionally biased region" description="Low complexity" evidence="1">
    <location>
        <begin position="39"/>
        <end position="56"/>
    </location>
</feature>
<comment type="caution">
    <text evidence="3">The sequence shown here is derived from an EMBL/GenBank/DDBJ whole genome shotgun (WGS) entry which is preliminary data.</text>
</comment>
<protein>
    <submittedName>
        <fullName evidence="3">Uncharacterized protein</fullName>
    </submittedName>
</protein>
<evidence type="ECO:0000313" key="3">
    <source>
        <dbReference type="EMBL" id="SPW28188.1"/>
    </source>
</evidence>
<feature type="signal peptide" evidence="2">
    <location>
        <begin position="1"/>
        <end position="24"/>
    </location>
</feature>
<dbReference type="Pfam" id="PF12079">
    <property type="entry name" value="DUF3558"/>
    <property type="match status" value="1"/>
</dbReference>
<proteinExistence type="predicted"/>
<keyword evidence="2" id="KW-0732">Signal</keyword>
<name>A0A6H9X9U1_9CORY</name>
<sequence>MMLRHARIILATASIVLLSSCALPTSVLPQSASGDPQPSGTAQSQGSDSGDSGTDAKTTDAGKQDSFASRTVGEALEIGKFSPEQHSQPAFNPCREVTEEQWKSLGLQVNRVDDGTTESSTICSLKVIPEQTEPAQSTIITGNFNPLSEELEKGERLNNVKINKPSYVYLYSSNKPYRDICSAGTVTNQGRVAVSYGEFSNKVAPPSAEKTCQKAVDVLEGIFNLPVLPPTAASAPPTSQAVQASPAPTTSAASPSVSGAKPTKPADSASAGETFRQKLGVGKFDDDEAVHKTFNPCKEITKKQWESLKLKVKSGEQPTLKLGPDQGDAYECFLASTDEGEHAGEAVKIAVDYLDFLTPDIGKNIVNIKANKPDYVYFYDKNSDLAEDECTAGVVTNRGRLNLTLRLGEKAAKPTKEQACQRAADQLMAISDLKAEGLENVLHK</sequence>
<feature type="compositionally biased region" description="Low complexity" evidence="1">
    <location>
        <begin position="233"/>
        <end position="258"/>
    </location>
</feature>
<organism evidence="3 4">
    <name type="scientific">Corynebacterium matruchotii</name>
    <dbReference type="NCBI Taxonomy" id="43768"/>
    <lineage>
        <taxon>Bacteria</taxon>
        <taxon>Bacillati</taxon>
        <taxon>Actinomycetota</taxon>
        <taxon>Actinomycetes</taxon>
        <taxon>Mycobacteriales</taxon>
        <taxon>Corynebacteriaceae</taxon>
        <taxon>Corynebacterium</taxon>
    </lineage>
</organism>
<evidence type="ECO:0000256" key="1">
    <source>
        <dbReference type="SAM" id="MobiDB-lite"/>
    </source>
</evidence>
<dbReference type="PROSITE" id="PS51257">
    <property type="entry name" value="PROKAR_LIPOPROTEIN"/>
    <property type="match status" value="1"/>
</dbReference>
<dbReference type="InterPro" id="IPR024520">
    <property type="entry name" value="DUF3558"/>
</dbReference>
<reference evidence="3 4" key="1">
    <citation type="submission" date="2018-06" db="EMBL/GenBank/DDBJ databases">
        <authorList>
            <consortium name="Pathogen Informatics"/>
            <person name="Doyle S."/>
        </authorList>
    </citation>
    <scope>NUCLEOTIDE SEQUENCE [LARGE SCALE GENOMIC DNA]</scope>
    <source>
        <strain evidence="3 4">NCTC10254</strain>
    </source>
</reference>